<dbReference type="PANTHER" id="PTHR10229:SF0">
    <property type="entry name" value="GTP-BINDING PROTEIN 6-RELATED"/>
    <property type="match status" value="1"/>
</dbReference>
<dbReference type="InterPro" id="IPR016496">
    <property type="entry name" value="GTPase_HflX"/>
</dbReference>
<feature type="compositionally biased region" description="Gly residues" evidence="5">
    <location>
        <begin position="598"/>
        <end position="617"/>
    </location>
</feature>
<feature type="compositionally biased region" description="Low complexity" evidence="5">
    <location>
        <begin position="852"/>
        <end position="862"/>
    </location>
</feature>
<feature type="region of interest" description="Disordered" evidence="5">
    <location>
        <begin position="445"/>
        <end position="472"/>
    </location>
</feature>
<dbReference type="Pfam" id="PF16360">
    <property type="entry name" value="GTP-bdg_M"/>
    <property type="match status" value="1"/>
</dbReference>
<evidence type="ECO:0000256" key="4">
    <source>
        <dbReference type="ARBA" id="ARBA00023134"/>
    </source>
</evidence>
<evidence type="ECO:0000256" key="5">
    <source>
        <dbReference type="SAM" id="MobiDB-lite"/>
    </source>
</evidence>
<organism evidence="8">
    <name type="scientific">Cafeteria roenbergensis</name>
    <name type="common">Marine flagellate</name>
    <dbReference type="NCBI Taxonomy" id="33653"/>
    <lineage>
        <taxon>Eukaryota</taxon>
        <taxon>Sar</taxon>
        <taxon>Stramenopiles</taxon>
        <taxon>Bigyra</taxon>
        <taxon>Opalozoa</taxon>
        <taxon>Bicosoecida</taxon>
        <taxon>Cafeteriaceae</taxon>
        <taxon>Cafeteria</taxon>
    </lineage>
</organism>
<dbReference type="Gene3D" id="3.40.50.300">
    <property type="entry name" value="P-loop containing nucleotide triphosphate hydrolases"/>
    <property type="match status" value="1"/>
</dbReference>
<keyword evidence="2" id="KW-0547">Nucleotide-binding</keyword>
<dbReference type="OrthoDB" id="10268034at2759"/>
<dbReference type="Pfam" id="PF01926">
    <property type="entry name" value="MMR_HSR1"/>
    <property type="match status" value="1"/>
</dbReference>
<evidence type="ECO:0000313" key="8">
    <source>
        <dbReference type="EMBL" id="KAA0172694.1"/>
    </source>
</evidence>
<feature type="region of interest" description="Disordered" evidence="5">
    <location>
        <begin position="841"/>
        <end position="938"/>
    </location>
</feature>
<feature type="domain" description="ELMO" evidence="6">
    <location>
        <begin position="237"/>
        <end position="386"/>
    </location>
</feature>
<name>A0A5A8E6H8_CAFRO</name>
<feature type="compositionally biased region" description="Basic residues" evidence="5">
    <location>
        <begin position="456"/>
        <end position="466"/>
    </location>
</feature>
<evidence type="ECO:0000259" key="6">
    <source>
        <dbReference type="PROSITE" id="PS51335"/>
    </source>
</evidence>
<evidence type="ECO:0000256" key="3">
    <source>
        <dbReference type="ARBA" id="ARBA00022842"/>
    </source>
</evidence>
<dbReference type="InterPro" id="IPR006073">
    <property type="entry name" value="GTP-bd"/>
</dbReference>
<dbReference type="Pfam" id="PF04727">
    <property type="entry name" value="ELMO_CED12"/>
    <property type="match status" value="1"/>
</dbReference>
<feature type="region of interest" description="Disordered" evidence="5">
    <location>
        <begin position="598"/>
        <end position="633"/>
    </location>
</feature>
<dbReference type="InterPro" id="IPR025121">
    <property type="entry name" value="GTPase_HflX_N"/>
</dbReference>
<dbReference type="InterPro" id="IPR030394">
    <property type="entry name" value="G_HFLX_dom"/>
</dbReference>
<dbReference type="GO" id="GO:0005737">
    <property type="term" value="C:cytoplasm"/>
    <property type="evidence" value="ECO:0007669"/>
    <property type="project" value="TreeGrafter"/>
</dbReference>
<comment type="caution">
    <text evidence="8">The sequence shown here is derived from an EMBL/GenBank/DDBJ whole genome shotgun (WGS) entry which is preliminary data.</text>
</comment>
<evidence type="ECO:0000256" key="1">
    <source>
        <dbReference type="ARBA" id="ARBA00022723"/>
    </source>
</evidence>
<gene>
    <name evidence="8" type="ORF">FNF27_05794</name>
</gene>
<dbReference type="EMBL" id="VLTO01000044">
    <property type="protein sequence ID" value="KAA0172694.1"/>
    <property type="molecule type" value="Genomic_DNA"/>
</dbReference>
<dbReference type="Pfam" id="PF13167">
    <property type="entry name" value="GTP-bdg_N"/>
    <property type="match status" value="1"/>
</dbReference>
<dbReference type="PANTHER" id="PTHR10229">
    <property type="entry name" value="GTP-BINDING PROTEIN HFLX"/>
    <property type="match status" value="1"/>
</dbReference>
<keyword evidence="4" id="KW-0342">GTP-binding</keyword>
<evidence type="ECO:0008006" key="9">
    <source>
        <dbReference type="Google" id="ProtNLM"/>
    </source>
</evidence>
<feature type="domain" description="Hflx-type G" evidence="7">
    <location>
        <begin position="692"/>
        <end position="970"/>
    </location>
</feature>
<dbReference type="GO" id="GO:0043022">
    <property type="term" value="F:ribosome binding"/>
    <property type="evidence" value="ECO:0007669"/>
    <property type="project" value="TreeGrafter"/>
</dbReference>
<dbReference type="Proteomes" id="UP000322899">
    <property type="component" value="Unassembled WGS sequence"/>
</dbReference>
<dbReference type="InterPro" id="IPR006816">
    <property type="entry name" value="ELMO_dom"/>
</dbReference>
<dbReference type="GO" id="GO:0005525">
    <property type="term" value="F:GTP binding"/>
    <property type="evidence" value="ECO:0007669"/>
    <property type="project" value="InterPro"/>
</dbReference>
<feature type="compositionally biased region" description="Low complexity" evidence="5">
    <location>
        <begin position="868"/>
        <end position="916"/>
    </location>
</feature>
<reference evidence="8" key="1">
    <citation type="submission" date="2019-07" db="EMBL/GenBank/DDBJ databases">
        <title>Genomes of Cafeteria roenbergensis.</title>
        <authorList>
            <person name="Fischer M.G."/>
            <person name="Hackl T."/>
            <person name="Roman M."/>
        </authorList>
    </citation>
    <scope>NUCLEOTIDE SEQUENCE [LARGE SCALE GENOMIC DNA]</scope>
    <source>
        <strain evidence="8">E4-10P</strain>
    </source>
</reference>
<feature type="region of interest" description="Disordered" evidence="5">
    <location>
        <begin position="1"/>
        <end position="80"/>
    </location>
</feature>
<proteinExistence type="predicted"/>
<dbReference type="InterPro" id="IPR042108">
    <property type="entry name" value="GTPase_HflX_N_sf"/>
</dbReference>
<dbReference type="PROSITE" id="PS51705">
    <property type="entry name" value="G_HFLX"/>
    <property type="match status" value="1"/>
</dbReference>
<accession>A0A5A8E6H8</accession>
<feature type="compositionally biased region" description="Basic and acidic residues" evidence="5">
    <location>
        <begin position="445"/>
        <end position="455"/>
    </location>
</feature>
<dbReference type="Gene3D" id="3.40.50.11060">
    <property type="entry name" value="GTPase HflX, N-terminal domain"/>
    <property type="match status" value="1"/>
</dbReference>
<dbReference type="SUPFAM" id="SSF52540">
    <property type="entry name" value="P-loop containing nucleoside triphosphate hydrolases"/>
    <property type="match status" value="1"/>
</dbReference>
<feature type="compositionally biased region" description="Acidic residues" evidence="5">
    <location>
        <begin position="60"/>
        <end position="80"/>
    </location>
</feature>
<evidence type="ECO:0000256" key="2">
    <source>
        <dbReference type="ARBA" id="ARBA00022741"/>
    </source>
</evidence>
<keyword evidence="1" id="KW-0479">Metal-binding</keyword>
<feature type="region of interest" description="Disordered" evidence="5">
    <location>
        <begin position="97"/>
        <end position="129"/>
    </location>
</feature>
<sequence>MSTSRVAGVVGSMASPDDDEESIGSTEEGPEEQRVFADAEDDEDEGQVEHFGLAPKAREDEDEDEDEDDEDEEEDGEGVDGEAAAIAAANAVSDASKPADAAGSATGSAVGSAAGSATPGAKPAPSAAEALEADFEQATKAYSAAQARQAAAGHGVAAAVARAELSITFREALPALRAEVAAAEEAGDWRLPDVPLELGAAPGWFCFPGPSITPAMQKERRAIHRIAQTAYDDSNAIHRRVMSAVYTKLSGGDVTAPDWTEIGFQNPHQFQTDLRGGGMLGPLCLLYFVDRHPRLLRSVWIRAKDDPAAFPLAAIGIGATVRSLRAMDDKALHKLALAGGSMTDAFFGTFITIVSHFSSLLVRMGGTDAKTALLRQAADQARGLATGPAEAGSAVVVVPFDKRSSVAGGTATASREAAELRAEEIASLVKAAGWRVAACVLAPRDDPGAERGADGKRRKAAGRRSARGGLPVGRGKLSEVANAVLATGARVVVVDGELGPAQARAVRRHIKSDARLLLRQAGPDGALPALEDRDGDVVATVHGWDAGGAGAAEATVDALSVTDRHGVILDIFARRARTREARLQVELAALERQKAYLRGGGGAEMPSGGGGGDGSQGGHSLEQQRAAGGGFGFIGGSGERRIELDRRRLAARADAVRASLAEIERTRRVTRGQTPGSAADASDPASAASQPVVVALAGYTNAGKSHLARALTGDDAAFAPKDELFATLGSTRRRLLLPSGVECRIVDTVGFVEGLPHSLVASFRATLADVAEADVILHVRDPTHPRCAQQAQAVRSTIARVLKPWGATAADPFGGKPVIEVWTKVDRLPAGTDVEALMAAAEAPEPRRRDGPASAAAAAARGPDADAAETALEEATGWADDGAGAGWADDGAGAGWADDGAGAGWVDAGEEAGVGALTSGPESDDDDDGLGAAAGRPEAQAVAPVLTSAVRGDGLGELMKAVDGVVRQQRGLRTLSVALDPSSRPEDALVQDWLFQRRPGVRVVDTAAVVPTDASPASALVVRALMTPDAVARFRADHPGHAALASVD</sequence>
<dbReference type="InterPro" id="IPR027417">
    <property type="entry name" value="P-loop_NTPase"/>
</dbReference>
<keyword evidence="3" id="KW-0460">Magnesium</keyword>
<dbReference type="InterPro" id="IPR032305">
    <property type="entry name" value="GTP-bd_M"/>
</dbReference>
<protein>
    <recommendedName>
        <fullName evidence="9">Hflx-type G domain-containing protein</fullName>
    </recommendedName>
</protein>
<evidence type="ECO:0000259" key="7">
    <source>
        <dbReference type="PROSITE" id="PS51705"/>
    </source>
</evidence>
<dbReference type="AlphaFoldDB" id="A0A5A8E6H8"/>
<dbReference type="PROSITE" id="PS51335">
    <property type="entry name" value="ELMO"/>
    <property type="match status" value="1"/>
</dbReference>
<feature type="compositionally biased region" description="Low complexity" evidence="5">
    <location>
        <begin position="97"/>
        <end position="128"/>
    </location>
</feature>
<feature type="region of interest" description="Disordered" evidence="5">
    <location>
        <begin position="666"/>
        <end position="685"/>
    </location>
</feature>